<dbReference type="EMBL" id="BMEA01000002">
    <property type="protein sequence ID" value="GGB83382.1"/>
    <property type="molecule type" value="Genomic_DNA"/>
</dbReference>
<evidence type="ECO:0000256" key="1">
    <source>
        <dbReference type="SAM" id="MobiDB-lite"/>
    </source>
</evidence>
<evidence type="ECO:0000313" key="2">
    <source>
        <dbReference type="EMBL" id="GGB83382.1"/>
    </source>
</evidence>
<accession>A0A8H9KRP5</accession>
<dbReference type="AlphaFoldDB" id="A0A8H9KRP5"/>
<organism evidence="2 3">
    <name type="scientific">Knoellia flava</name>
    <dbReference type="NCBI Taxonomy" id="913969"/>
    <lineage>
        <taxon>Bacteria</taxon>
        <taxon>Bacillati</taxon>
        <taxon>Actinomycetota</taxon>
        <taxon>Actinomycetes</taxon>
        <taxon>Micrococcales</taxon>
        <taxon>Intrasporangiaceae</taxon>
        <taxon>Knoellia</taxon>
    </lineage>
</organism>
<dbReference type="Proteomes" id="UP000628079">
    <property type="component" value="Unassembled WGS sequence"/>
</dbReference>
<dbReference type="InterPro" id="IPR036388">
    <property type="entry name" value="WH-like_DNA-bd_sf"/>
</dbReference>
<protein>
    <recommendedName>
        <fullName evidence="4">HTH marR-type domain-containing protein</fullName>
    </recommendedName>
</protein>
<dbReference type="Gene3D" id="1.10.10.10">
    <property type="entry name" value="Winged helix-like DNA-binding domain superfamily/Winged helix DNA-binding domain"/>
    <property type="match status" value="1"/>
</dbReference>
<name>A0A8H9KRP5_9MICO</name>
<sequence length="153" mass="17142">MKRDGWTFLTNHGHVLVCLARNPDVLLRDVATSIGITERSVQQIVADLERAGIIIRLRVGRRNRYVVRREEAFRHPLEAGVSVGQFLDLVEDGRRVPRRLAGPHEHAVSAVGHASVMPLRPGERNGDWASDAHAASDGRWAGDGHWDGRPRRR</sequence>
<reference evidence="2" key="2">
    <citation type="submission" date="2020-09" db="EMBL/GenBank/DDBJ databases">
        <authorList>
            <person name="Sun Q."/>
            <person name="Zhou Y."/>
        </authorList>
    </citation>
    <scope>NUCLEOTIDE SEQUENCE</scope>
    <source>
        <strain evidence="2">CGMCC 1.10749</strain>
    </source>
</reference>
<evidence type="ECO:0008006" key="4">
    <source>
        <dbReference type="Google" id="ProtNLM"/>
    </source>
</evidence>
<reference evidence="2" key="1">
    <citation type="journal article" date="2014" name="Int. J. Syst. Evol. Microbiol.">
        <title>Complete genome sequence of Corynebacterium casei LMG S-19264T (=DSM 44701T), isolated from a smear-ripened cheese.</title>
        <authorList>
            <consortium name="US DOE Joint Genome Institute (JGI-PGF)"/>
            <person name="Walter F."/>
            <person name="Albersmeier A."/>
            <person name="Kalinowski J."/>
            <person name="Ruckert C."/>
        </authorList>
    </citation>
    <scope>NUCLEOTIDE SEQUENCE</scope>
    <source>
        <strain evidence="2">CGMCC 1.10749</strain>
    </source>
</reference>
<dbReference type="Pfam" id="PF13412">
    <property type="entry name" value="HTH_24"/>
    <property type="match status" value="1"/>
</dbReference>
<dbReference type="InterPro" id="IPR036390">
    <property type="entry name" value="WH_DNA-bd_sf"/>
</dbReference>
<proteinExistence type="predicted"/>
<gene>
    <name evidence="2" type="ORF">GCM10011314_23780</name>
</gene>
<comment type="caution">
    <text evidence="2">The sequence shown here is derived from an EMBL/GenBank/DDBJ whole genome shotgun (WGS) entry which is preliminary data.</text>
</comment>
<evidence type="ECO:0000313" key="3">
    <source>
        <dbReference type="Proteomes" id="UP000628079"/>
    </source>
</evidence>
<dbReference type="SUPFAM" id="SSF46785">
    <property type="entry name" value="Winged helix' DNA-binding domain"/>
    <property type="match status" value="1"/>
</dbReference>
<feature type="region of interest" description="Disordered" evidence="1">
    <location>
        <begin position="113"/>
        <end position="153"/>
    </location>
</feature>
<feature type="compositionally biased region" description="Basic and acidic residues" evidence="1">
    <location>
        <begin position="134"/>
        <end position="153"/>
    </location>
</feature>